<evidence type="ECO:0000313" key="13">
    <source>
        <dbReference type="EMBL" id="GLS65559.1"/>
    </source>
</evidence>
<dbReference type="GO" id="GO:0022857">
    <property type="term" value="F:transmembrane transporter activity"/>
    <property type="evidence" value="ECO:0007669"/>
    <property type="project" value="UniProtKB-UniRule"/>
</dbReference>
<dbReference type="PANTHER" id="PTHR35011:SF4">
    <property type="entry name" value="SLL1102 PROTEIN"/>
    <property type="match status" value="1"/>
</dbReference>
<comment type="caution">
    <text evidence="12">The sequence shown here is derived from an EMBL/GenBank/DDBJ whole genome shotgun (WGS) entry which is preliminary data.</text>
</comment>
<reference evidence="13" key="1">
    <citation type="journal article" date="2014" name="Int. J. Syst. Evol. Microbiol.">
        <title>Complete genome of a new Firmicutes species belonging to the dominant human colonic microbiota ('Ruminococcus bicirculans') reveals two chromosomes and a selective capacity to utilize plant glucans.</title>
        <authorList>
            <consortium name="NISC Comparative Sequencing Program"/>
            <person name="Wegmann U."/>
            <person name="Louis P."/>
            <person name="Goesmann A."/>
            <person name="Henrissat B."/>
            <person name="Duncan S.H."/>
            <person name="Flint H.J."/>
        </authorList>
    </citation>
    <scope>NUCLEOTIDE SEQUENCE</scope>
    <source>
        <strain evidence="13">NBRC 107715</strain>
    </source>
</reference>
<feature type="region of interest" description="Disordered" evidence="10">
    <location>
        <begin position="195"/>
        <end position="218"/>
    </location>
</feature>
<evidence type="ECO:0000256" key="3">
    <source>
        <dbReference type="ARBA" id="ARBA00022475"/>
    </source>
</evidence>
<comment type="caution">
    <text evidence="9">Lacks conserved residue(s) required for the propagation of feature annotation.</text>
</comment>
<dbReference type="RefSeq" id="WP_147027104.1">
    <property type="nucleotide sequence ID" value="NZ_BJZU01000072.1"/>
</dbReference>
<dbReference type="OrthoDB" id="9794346at2"/>
<evidence type="ECO:0000256" key="2">
    <source>
        <dbReference type="ARBA" id="ARBA00022448"/>
    </source>
</evidence>
<accession>A0A512J6E1</accession>
<dbReference type="AlphaFoldDB" id="A0A512J6E1"/>
<dbReference type="PANTHER" id="PTHR35011">
    <property type="entry name" value="2,3-DIKETO-L-GULONATE TRAP TRANSPORTER SMALL PERMEASE PROTEIN YIAM"/>
    <property type="match status" value="1"/>
</dbReference>
<evidence type="ECO:0000259" key="11">
    <source>
        <dbReference type="Pfam" id="PF04290"/>
    </source>
</evidence>
<name>A0A512J6E1_9HYPH</name>
<comment type="subunit">
    <text evidence="9">The complex comprises the extracytoplasmic solute receptor protein and the two transmembrane proteins.</text>
</comment>
<proteinExistence type="inferred from homology"/>
<reference evidence="12 14" key="3">
    <citation type="submission" date="2019-07" db="EMBL/GenBank/DDBJ databases">
        <title>Whole genome shotgun sequence of Methylobacterium oxalidis NBRC 107715.</title>
        <authorList>
            <person name="Hosoyama A."/>
            <person name="Uohara A."/>
            <person name="Ohji S."/>
            <person name="Ichikawa N."/>
        </authorList>
    </citation>
    <scope>NUCLEOTIDE SEQUENCE [LARGE SCALE GENOMIC DNA]</scope>
    <source>
        <strain evidence="12 14">NBRC 107715</strain>
    </source>
</reference>
<dbReference type="EMBL" id="BJZU01000072">
    <property type="protein sequence ID" value="GEP05548.1"/>
    <property type="molecule type" value="Genomic_DNA"/>
</dbReference>
<keyword evidence="7 9" id="KW-0472">Membrane</keyword>
<comment type="subcellular location">
    <subcellularLocation>
        <location evidence="1 9">Cell inner membrane</location>
        <topology evidence="1 9">Multi-pass membrane protein</topology>
    </subcellularLocation>
</comment>
<evidence type="ECO:0000256" key="4">
    <source>
        <dbReference type="ARBA" id="ARBA00022519"/>
    </source>
</evidence>
<evidence type="ECO:0000256" key="10">
    <source>
        <dbReference type="SAM" id="MobiDB-lite"/>
    </source>
</evidence>
<dbReference type="GO" id="GO:0005886">
    <property type="term" value="C:plasma membrane"/>
    <property type="evidence" value="ECO:0007669"/>
    <property type="project" value="UniProtKB-SubCell"/>
</dbReference>
<evidence type="ECO:0000256" key="9">
    <source>
        <dbReference type="RuleBase" id="RU369079"/>
    </source>
</evidence>
<evidence type="ECO:0000256" key="5">
    <source>
        <dbReference type="ARBA" id="ARBA00022692"/>
    </source>
</evidence>
<organism evidence="12 14">
    <name type="scientific">Methylobacterium oxalidis</name>
    <dbReference type="NCBI Taxonomy" id="944322"/>
    <lineage>
        <taxon>Bacteria</taxon>
        <taxon>Pseudomonadati</taxon>
        <taxon>Pseudomonadota</taxon>
        <taxon>Alphaproteobacteria</taxon>
        <taxon>Hyphomicrobiales</taxon>
        <taxon>Methylobacteriaceae</taxon>
        <taxon>Methylobacterium</taxon>
    </lineage>
</organism>
<evidence type="ECO:0000313" key="14">
    <source>
        <dbReference type="Proteomes" id="UP000321960"/>
    </source>
</evidence>
<comment type="similarity">
    <text evidence="8 9">Belongs to the TRAP transporter small permease family.</text>
</comment>
<keyword evidence="5 9" id="KW-0812">Transmembrane</keyword>
<keyword evidence="4 9" id="KW-0997">Cell inner membrane</keyword>
<dbReference type="Proteomes" id="UP001156856">
    <property type="component" value="Unassembled WGS sequence"/>
</dbReference>
<dbReference type="Proteomes" id="UP000321960">
    <property type="component" value="Unassembled WGS sequence"/>
</dbReference>
<dbReference type="EMBL" id="BSPK01000075">
    <property type="protein sequence ID" value="GLS65559.1"/>
    <property type="molecule type" value="Genomic_DNA"/>
</dbReference>
<feature type="transmembrane region" description="Helical" evidence="9">
    <location>
        <begin position="89"/>
        <end position="111"/>
    </location>
</feature>
<evidence type="ECO:0000256" key="8">
    <source>
        <dbReference type="ARBA" id="ARBA00038436"/>
    </source>
</evidence>
<evidence type="ECO:0000256" key="7">
    <source>
        <dbReference type="ARBA" id="ARBA00023136"/>
    </source>
</evidence>
<evidence type="ECO:0000313" key="12">
    <source>
        <dbReference type="EMBL" id="GEP05548.1"/>
    </source>
</evidence>
<evidence type="ECO:0000256" key="6">
    <source>
        <dbReference type="ARBA" id="ARBA00022989"/>
    </source>
</evidence>
<keyword evidence="2 9" id="KW-0813">Transport</keyword>
<dbReference type="InterPro" id="IPR055348">
    <property type="entry name" value="DctQ"/>
</dbReference>
<dbReference type="Pfam" id="PF04290">
    <property type="entry name" value="DctQ"/>
    <property type="match status" value="1"/>
</dbReference>
<dbReference type="InterPro" id="IPR007387">
    <property type="entry name" value="TRAP_DctQ"/>
</dbReference>
<feature type="domain" description="Tripartite ATP-independent periplasmic transporters DctQ component" evidence="11">
    <location>
        <begin position="27"/>
        <end position="158"/>
    </location>
</feature>
<keyword evidence="3" id="KW-1003">Cell membrane</keyword>
<reference evidence="15" key="2">
    <citation type="journal article" date="2019" name="Int. J. Syst. Evol. Microbiol.">
        <title>The Global Catalogue of Microorganisms (GCM) 10K type strain sequencing project: providing services to taxonomists for standard genome sequencing and annotation.</title>
        <authorList>
            <consortium name="The Broad Institute Genomics Platform"/>
            <consortium name="The Broad Institute Genome Sequencing Center for Infectious Disease"/>
            <person name="Wu L."/>
            <person name="Ma J."/>
        </authorList>
    </citation>
    <scope>NUCLEOTIDE SEQUENCE [LARGE SCALE GENOMIC DNA]</scope>
    <source>
        <strain evidence="15">NBRC 107715</strain>
    </source>
</reference>
<comment type="function">
    <text evidence="9">Part of the tripartite ATP-independent periplasmic (TRAP) transport system.</text>
</comment>
<feature type="transmembrane region" description="Helical" evidence="9">
    <location>
        <begin position="50"/>
        <end position="68"/>
    </location>
</feature>
<sequence>MLGLSRWIDALNVRIGKLAAWAIVAAVIVSTLNAIVRKLFGTSSNAWLEMQWYLFGAVFMLCAAWTLKDNEHIRIDIVSSRLSKRGRDLVDVFGHLFFLLPFVAVMIWLSIPFFVNSFNSGEVSTNAGGLLIWPAKGLILLGFILLGLQWLSELIKRILILSGRLEDTGGAGGHHAAAESEAERLVAELAGEPAKAAFEADPTSGPKPEPVSKPARKP</sequence>
<feature type="transmembrane region" description="Helical" evidence="9">
    <location>
        <begin position="131"/>
        <end position="151"/>
    </location>
</feature>
<evidence type="ECO:0000313" key="15">
    <source>
        <dbReference type="Proteomes" id="UP001156856"/>
    </source>
</evidence>
<evidence type="ECO:0000256" key="1">
    <source>
        <dbReference type="ARBA" id="ARBA00004429"/>
    </source>
</evidence>
<gene>
    <name evidence="13" type="ORF">GCM10007888_39410</name>
    <name evidence="12" type="ORF">MOX02_35860</name>
</gene>
<reference evidence="13" key="4">
    <citation type="submission" date="2023-01" db="EMBL/GenBank/DDBJ databases">
        <title>Draft genome sequence of Methylobacterium oxalidis strain NBRC 107715.</title>
        <authorList>
            <person name="Sun Q."/>
            <person name="Mori K."/>
        </authorList>
    </citation>
    <scope>NUCLEOTIDE SEQUENCE</scope>
    <source>
        <strain evidence="13">NBRC 107715</strain>
    </source>
</reference>
<keyword evidence="6 9" id="KW-1133">Transmembrane helix</keyword>
<protein>
    <recommendedName>
        <fullName evidence="9">TRAP transporter small permease protein</fullName>
    </recommendedName>
</protein>
<keyword evidence="15" id="KW-1185">Reference proteome</keyword>